<dbReference type="Proteomes" id="UP000219669">
    <property type="component" value="Unassembled WGS sequence"/>
</dbReference>
<dbReference type="GO" id="GO:0009253">
    <property type="term" value="P:peptidoglycan catabolic process"/>
    <property type="evidence" value="ECO:0007669"/>
    <property type="project" value="InterPro"/>
</dbReference>
<feature type="domain" description="N-acetylmuramoyl-L-alanine amidase" evidence="13">
    <location>
        <begin position="30"/>
        <end position="178"/>
    </location>
</feature>
<proteinExistence type="inferred from homology"/>
<keyword evidence="6" id="KW-0963">Cytoplasm</keyword>
<dbReference type="SMART" id="SM00644">
    <property type="entry name" value="Ami_2"/>
    <property type="match status" value="1"/>
</dbReference>
<evidence type="ECO:0000256" key="3">
    <source>
        <dbReference type="ARBA" id="ARBA00004496"/>
    </source>
</evidence>
<comment type="similarity">
    <text evidence="4">Belongs to the N-acetylmuramoyl-L-alanine amidase 2 family.</text>
</comment>
<keyword evidence="8" id="KW-0378">Hydrolase</keyword>
<evidence type="ECO:0000256" key="7">
    <source>
        <dbReference type="ARBA" id="ARBA00022723"/>
    </source>
</evidence>
<evidence type="ECO:0000256" key="4">
    <source>
        <dbReference type="ARBA" id="ARBA00007553"/>
    </source>
</evidence>
<comment type="subcellular location">
    <subcellularLocation>
        <location evidence="3">Cytoplasm</location>
    </subcellularLocation>
</comment>
<gene>
    <name evidence="14" type="ORF">SAMN02746062_01703</name>
</gene>
<dbReference type="PANTHER" id="PTHR30417">
    <property type="entry name" value="N-ACETYLMURAMOYL-L-ALANINE AMIDASE AMID"/>
    <property type="match status" value="1"/>
</dbReference>
<evidence type="ECO:0000256" key="12">
    <source>
        <dbReference type="ARBA" id="ARBA00042615"/>
    </source>
</evidence>
<comment type="catalytic activity">
    <reaction evidence="1">
        <text>Hydrolyzes the link between N-acetylmuramoyl residues and L-amino acid residues in certain cell-wall glycopeptides.</text>
        <dbReference type="EC" id="3.5.1.28"/>
    </reaction>
</comment>
<dbReference type="GO" id="GO:0009254">
    <property type="term" value="P:peptidoglycan turnover"/>
    <property type="evidence" value="ECO:0007669"/>
    <property type="project" value="TreeGrafter"/>
</dbReference>
<dbReference type="AlphaFoldDB" id="A0A286EF13"/>
<accession>A0A286EF13</accession>
<dbReference type="EMBL" id="OCNF01000016">
    <property type="protein sequence ID" value="SOD69493.1"/>
    <property type="molecule type" value="Genomic_DNA"/>
</dbReference>
<dbReference type="GO" id="GO:0008745">
    <property type="term" value="F:N-acetylmuramoyl-L-alanine amidase activity"/>
    <property type="evidence" value="ECO:0007669"/>
    <property type="project" value="UniProtKB-EC"/>
</dbReference>
<evidence type="ECO:0000256" key="9">
    <source>
        <dbReference type="ARBA" id="ARBA00022833"/>
    </source>
</evidence>
<name>A0A286EF13_9NEIS</name>
<evidence type="ECO:0000256" key="6">
    <source>
        <dbReference type="ARBA" id="ARBA00022490"/>
    </source>
</evidence>
<evidence type="ECO:0000313" key="14">
    <source>
        <dbReference type="EMBL" id="SOD69493.1"/>
    </source>
</evidence>
<evidence type="ECO:0000256" key="11">
    <source>
        <dbReference type="ARBA" id="ARBA00039257"/>
    </source>
</evidence>
<dbReference type="NCBIfam" id="NF008758">
    <property type="entry name" value="PRK11789.1"/>
    <property type="match status" value="1"/>
</dbReference>
<keyword evidence="15" id="KW-1185">Reference proteome</keyword>
<dbReference type="InterPro" id="IPR036505">
    <property type="entry name" value="Amidase/PGRP_sf"/>
</dbReference>
<organism evidence="14 15">
    <name type="scientific">Alysiella filiformis DSM 16848</name>
    <dbReference type="NCBI Taxonomy" id="1120981"/>
    <lineage>
        <taxon>Bacteria</taxon>
        <taxon>Pseudomonadati</taxon>
        <taxon>Pseudomonadota</taxon>
        <taxon>Betaproteobacteria</taxon>
        <taxon>Neisseriales</taxon>
        <taxon>Neisseriaceae</taxon>
        <taxon>Alysiella</taxon>
    </lineage>
</organism>
<evidence type="ECO:0000256" key="5">
    <source>
        <dbReference type="ARBA" id="ARBA00011901"/>
    </source>
</evidence>
<evidence type="ECO:0000259" key="13">
    <source>
        <dbReference type="SMART" id="SM00644"/>
    </source>
</evidence>
<dbReference type="PANTHER" id="PTHR30417:SF4">
    <property type="entry name" value="1,6-ANHYDRO-N-ACETYLMURAMYL-L-ALANINE AMIDASE AMPD"/>
    <property type="match status" value="1"/>
</dbReference>
<dbReference type="InterPro" id="IPR002502">
    <property type="entry name" value="Amidase_domain"/>
</dbReference>
<dbReference type="InterPro" id="IPR051206">
    <property type="entry name" value="NAMLAA_amidase_2"/>
</dbReference>
<reference evidence="14 15" key="1">
    <citation type="submission" date="2017-09" db="EMBL/GenBank/DDBJ databases">
        <authorList>
            <person name="Ehlers B."/>
            <person name="Leendertz F.H."/>
        </authorList>
    </citation>
    <scope>NUCLEOTIDE SEQUENCE [LARGE SCALE GENOMIC DNA]</scope>
    <source>
        <strain evidence="14 15">DSM 16848</strain>
    </source>
</reference>
<dbReference type="GO" id="GO:0005737">
    <property type="term" value="C:cytoplasm"/>
    <property type="evidence" value="ECO:0007669"/>
    <property type="project" value="UniProtKB-SubCell"/>
</dbReference>
<dbReference type="Pfam" id="PF01510">
    <property type="entry name" value="Amidase_2"/>
    <property type="match status" value="1"/>
</dbReference>
<dbReference type="GO" id="GO:0046872">
    <property type="term" value="F:metal ion binding"/>
    <property type="evidence" value="ECO:0007669"/>
    <property type="project" value="UniProtKB-KW"/>
</dbReference>
<dbReference type="CDD" id="cd06583">
    <property type="entry name" value="PGRP"/>
    <property type="match status" value="1"/>
</dbReference>
<keyword evidence="9" id="KW-0862">Zinc</keyword>
<dbReference type="EC" id="3.5.1.28" evidence="5"/>
<sequence length="198" mass="22095">MAFSVPSSQIMFSQNAWQNGRWQPATQKVSPNCCPRPDNEPITLIVLHNISLPPFEYGTGAVEKLFTNQISGSEHPFFTQLVDLRVSSHFFVTRLGEVVQFVSCDEMAYHAGVSQFAGREKCNTFSIGIELEGCDFEPFAAEQYAALHDLLLAICAHYPIDAITGHEHIAPNRKTDPSAFLEWEKLPLQNLINKNNAA</sequence>
<keyword evidence="7" id="KW-0479">Metal-binding</keyword>
<comment type="cofactor">
    <cofactor evidence="2">
        <name>Zn(2+)</name>
        <dbReference type="ChEBI" id="CHEBI:29105"/>
    </cofactor>
</comment>
<evidence type="ECO:0000313" key="15">
    <source>
        <dbReference type="Proteomes" id="UP000219669"/>
    </source>
</evidence>
<keyword evidence="10" id="KW-0961">Cell wall biogenesis/degradation</keyword>
<evidence type="ECO:0000256" key="8">
    <source>
        <dbReference type="ARBA" id="ARBA00022801"/>
    </source>
</evidence>
<dbReference type="SUPFAM" id="SSF55846">
    <property type="entry name" value="N-acetylmuramoyl-L-alanine amidase-like"/>
    <property type="match status" value="1"/>
</dbReference>
<evidence type="ECO:0000256" key="2">
    <source>
        <dbReference type="ARBA" id="ARBA00001947"/>
    </source>
</evidence>
<evidence type="ECO:0000256" key="1">
    <source>
        <dbReference type="ARBA" id="ARBA00001561"/>
    </source>
</evidence>
<dbReference type="GO" id="GO:0071555">
    <property type="term" value="P:cell wall organization"/>
    <property type="evidence" value="ECO:0007669"/>
    <property type="project" value="UniProtKB-KW"/>
</dbReference>
<protein>
    <recommendedName>
        <fullName evidence="11">1,6-anhydro-N-acetylmuramyl-L-alanine amidase AmpD</fullName>
        <ecNumber evidence="5">3.5.1.28</ecNumber>
    </recommendedName>
    <alternativeName>
        <fullName evidence="12">N-acetylmuramoyl-L-alanine amidase</fullName>
    </alternativeName>
</protein>
<evidence type="ECO:0000256" key="10">
    <source>
        <dbReference type="ARBA" id="ARBA00023316"/>
    </source>
</evidence>
<dbReference type="Gene3D" id="3.40.80.10">
    <property type="entry name" value="Peptidoglycan recognition protein-like"/>
    <property type="match status" value="1"/>
</dbReference>